<feature type="region of interest" description="Disordered" evidence="1">
    <location>
        <begin position="1"/>
        <end position="59"/>
    </location>
</feature>
<dbReference type="VEuPathDB" id="VectorBase:GPPI016540"/>
<accession>A0A1B0B287</accession>
<name>A0A1B0B287_9MUSC</name>
<reference evidence="3" key="2">
    <citation type="submission" date="2020-05" db="UniProtKB">
        <authorList>
            <consortium name="EnsemblMetazoa"/>
        </authorList>
    </citation>
    <scope>IDENTIFICATION</scope>
    <source>
        <strain evidence="3">IAEA</strain>
    </source>
</reference>
<feature type="compositionally biased region" description="Polar residues" evidence="1">
    <location>
        <begin position="1"/>
        <end position="17"/>
    </location>
</feature>
<keyword evidence="2" id="KW-1133">Transmembrane helix</keyword>
<evidence type="ECO:0000313" key="3">
    <source>
        <dbReference type="EnsemblMetazoa" id="GPPI016540-PA"/>
    </source>
</evidence>
<keyword evidence="2" id="KW-0472">Membrane</keyword>
<dbReference type="AlphaFoldDB" id="A0A1B0B287"/>
<dbReference type="EnsemblMetazoa" id="GPPI016540-RA">
    <property type="protein sequence ID" value="GPPI016540-PA"/>
    <property type="gene ID" value="GPPI016540"/>
</dbReference>
<evidence type="ECO:0000256" key="1">
    <source>
        <dbReference type="SAM" id="MobiDB-lite"/>
    </source>
</evidence>
<protein>
    <submittedName>
        <fullName evidence="3">Uncharacterized protein</fullName>
    </submittedName>
</protein>
<proteinExistence type="predicted"/>
<sequence length="124" mass="14706">MTTTAAMLQRRQSYNNANEEDTDDKPAVTITKLQRRQSCNNDNEDDNDINEQDTNTKKKKVKATTTTMTTRTRLLDKTEFFSIIFWLLFLNLFFVTTSPALSFRETLDDVWLYLRRISLIRWRV</sequence>
<dbReference type="EMBL" id="JXJN01007502">
    <property type="status" value="NOT_ANNOTATED_CDS"/>
    <property type="molecule type" value="Genomic_DNA"/>
</dbReference>
<evidence type="ECO:0000256" key="2">
    <source>
        <dbReference type="SAM" id="Phobius"/>
    </source>
</evidence>
<feature type="compositionally biased region" description="Acidic residues" evidence="1">
    <location>
        <begin position="42"/>
        <end position="51"/>
    </location>
</feature>
<reference evidence="4" key="1">
    <citation type="submission" date="2015-01" db="EMBL/GenBank/DDBJ databases">
        <authorList>
            <person name="Aksoy S."/>
            <person name="Warren W."/>
            <person name="Wilson R.K."/>
        </authorList>
    </citation>
    <scope>NUCLEOTIDE SEQUENCE [LARGE SCALE GENOMIC DNA]</scope>
    <source>
        <strain evidence="4">IAEA</strain>
    </source>
</reference>
<keyword evidence="4" id="KW-1185">Reference proteome</keyword>
<keyword evidence="2" id="KW-0812">Transmembrane</keyword>
<feature type="transmembrane region" description="Helical" evidence="2">
    <location>
        <begin position="80"/>
        <end position="101"/>
    </location>
</feature>
<evidence type="ECO:0000313" key="4">
    <source>
        <dbReference type="Proteomes" id="UP000092460"/>
    </source>
</evidence>
<organism evidence="3 4">
    <name type="scientific">Glossina palpalis gambiensis</name>
    <dbReference type="NCBI Taxonomy" id="67801"/>
    <lineage>
        <taxon>Eukaryota</taxon>
        <taxon>Metazoa</taxon>
        <taxon>Ecdysozoa</taxon>
        <taxon>Arthropoda</taxon>
        <taxon>Hexapoda</taxon>
        <taxon>Insecta</taxon>
        <taxon>Pterygota</taxon>
        <taxon>Neoptera</taxon>
        <taxon>Endopterygota</taxon>
        <taxon>Diptera</taxon>
        <taxon>Brachycera</taxon>
        <taxon>Muscomorpha</taxon>
        <taxon>Hippoboscoidea</taxon>
        <taxon>Glossinidae</taxon>
        <taxon>Glossina</taxon>
    </lineage>
</organism>
<dbReference type="Proteomes" id="UP000092460">
    <property type="component" value="Unassembled WGS sequence"/>
</dbReference>